<feature type="coiled-coil region" evidence="1">
    <location>
        <begin position="41"/>
        <end position="68"/>
    </location>
</feature>
<evidence type="ECO:0000313" key="3">
    <source>
        <dbReference type="EMBL" id="SBT67792.1"/>
    </source>
</evidence>
<evidence type="ECO:0000256" key="2">
    <source>
        <dbReference type="SAM" id="Phobius"/>
    </source>
</evidence>
<organism evidence="3 4">
    <name type="scientific">Micromonospora sediminicola</name>
    <dbReference type="NCBI Taxonomy" id="946078"/>
    <lineage>
        <taxon>Bacteria</taxon>
        <taxon>Bacillati</taxon>
        <taxon>Actinomycetota</taxon>
        <taxon>Actinomycetes</taxon>
        <taxon>Micromonosporales</taxon>
        <taxon>Micromonosporaceae</taxon>
        <taxon>Micromonospora</taxon>
    </lineage>
</organism>
<evidence type="ECO:0000256" key="1">
    <source>
        <dbReference type="SAM" id="Coils"/>
    </source>
</evidence>
<dbReference type="RefSeq" id="WP_091578934.1">
    <property type="nucleotide sequence ID" value="NZ_FLRH01000004.1"/>
</dbReference>
<keyword evidence="1" id="KW-0175">Coiled coil</keyword>
<dbReference type="AlphaFoldDB" id="A0A1A9BFZ2"/>
<sequence>MDIASVFLIVAGALAIAVIWLFGTRTMTEQQRRHVDLTERTERTERTLSEVRDQLAELNRRTAEVERILKDAE</sequence>
<dbReference type="STRING" id="946078.GA0070622_4856"/>
<accession>A0A1A9BFZ2</accession>
<name>A0A1A9BFZ2_9ACTN</name>
<feature type="transmembrane region" description="Helical" evidence="2">
    <location>
        <begin position="6"/>
        <end position="23"/>
    </location>
</feature>
<gene>
    <name evidence="3" type="ORF">GA0070622_4856</name>
</gene>
<keyword evidence="2" id="KW-0472">Membrane</keyword>
<reference evidence="4" key="1">
    <citation type="submission" date="2016-06" db="EMBL/GenBank/DDBJ databases">
        <authorList>
            <person name="Varghese N."/>
            <person name="Submissions Spin"/>
        </authorList>
    </citation>
    <scope>NUCLEOTIDE SEQUENCE [LARGE SCALE GENOMIC DNA]</scope>
    <source>
        <strain evidence="4">DSM 45794</strain>
    </source>
</reference>
<keyword evidence="4" id="KW-1185">Reference proteome</keyword>
<dbReference type="Proteomes" id="UP000199558">
    <property type="component" value="Unassembled WGS sequence"/>
</dbReference>
<keyword evidence="2" id="KW-0812">Transmembrane</keyword>
<keyword evidence="2" id="KW-1133">Transmembrane helix</keyword>
<evidence type="ECO:0000313" key="4">
    <source>
        <dbReference type="Proteomes" id="UP000199558"/>
    </source>
</evidence>
<proteinExistence type="predicted"/>
<dbReference type="EMBL" id="FLRH01000004">
    <property type="protein sequence ID" value="SBT67792.1"/>
    <property type="molecule type" value="Genomic_DNA"/>
</dbReference>
<protein>
    <submittedName>
        <fullName evidence="3">Uncharacterized protein</fullName>
    </submittedName>
</protein>